<dbReference type="Proteomes" id="UP000018766">
    <property type="component" value="Unassembled WGS sequence"/>
</dbReference>
<dbReference type="EMBL" id="AYSV01000007">
    <property type="protein sequence ID" value="ETD72992.1"/>
    <property type="molecule type" value="Genomic_DNA"/>
</dbReference>
<organism evidence="1 2">
    <name type="scientific">Pelistega indica</name>
    <dbReference type="NCBI Taxonomy" id="1414851"/>
    <lineage>
        <taxon>Bacteria</taxon>
        <taxon>Pseudomonadati</taxon>
        <taxon>Pseudomonadota</taxon>
        <taxon>Betaproteobacteria</taxon>
        <taxon>Burkholderiales</taxon>
        <taxon>Alcaligenaceae</taxon>
        <taxon>Pelistega</taxon>
    </lineage>
</organism>
<reference evidence="1 2" key="1">
    <citation type="submission" date="2013-11" db="EMBL/GenBank/DDBJ databases">
        <title>Genomic analysis of Pelistega sp. HM-7.</title>
        <authorList>
            <person name="Kumbhare S.V."/>
            <person name="Shetty S.A."/>
            <person name="Sharma O."/>
            <person name="Dhotre D.P."/>
        </authorList>
    </citation>
    <scope>NUCLEOTIDE SEQUENCE [LARGE SCALE GENOMIC DNA]</scope>
    <source>
        <strain evidence="1 2">HM-7</strain>
    </source>
</reference>
<accession>V8GB80</accession>
<proteinExistence type="predicted"/>
<name>V8GB80_9BURK</name>
<dbReference type="RefSeq" id="WP_023949006.1">
    <property type="nucleotide sequence ID" value="NZ_AYSV01000007.1"/>
</dbReference>
<keyword evidence="2" id="KW-1185">Reference proteome</keyword>
<comment type="caution">
    <text evidence="1">The sequence shown here is derived from an EMBL/GenBank/DDBJ whole genome shotgun (WGS) entry which is preliminary data.</text>
</comment>
<dbReference type="OrthoDB" id="8694261at2"/>
<sequence>MAIESVLDLPIERQRELAKLEGYSSIERWQEETRNQFTENEKLLAEAEAYKPTKAEIAEKIYHLRTNPCAIEFYRRITQDYDLTVEEQIKHLESLETAD</sequence>
<protein>
    <submittedName>
        <fullName evidence="1">Uncharacterized protein</fullName>
    </submittedName>
</protein>
<evidence type="ECO:0000313" key="1">
    <source>
        <dbReference type="EMBL" id="ETD72992.1"/>
    </source>
</evidence>
<gene>
    <name evidence="1" type="ORF">V757_01055</name>
</gene>
<evidence type="ECO:0000313" key="2">
    <source>
        <dbReference type="Proteomes" id="UP000018766"/>
    </source>
</evidence>
<dbReference type="AlphaFoldDB" id="V8GB80"/>